<dbReference type="InterPro" id="IPR009097">
    <property type="entry name" value="Cyclic_Pdiesterase"/>
</dbReference>
<evidence type="ECO:0000313" key="1">
    <source>
        <dbReference type="EMBL" id="MBE1878766.1"/>
    </source>
</evidence>
<dbReference type="RefSeq" id="WP_192865301.1">
    <property type="nucleotide sequence ID" value="NZ_JADAQT010000110.1"/>
</dbReference>
<dbReference type="SUPFAM" id="SSF55144">
    <property type="entry name" value="LigT-like"/>
    <property type="match status" value="1"/>
</dbReference>
<dbReference type="Pfam" id="PF13563">
    <property type="entry name" value="2_5_RNA_ligase2"/>
    <property type="match status" value="1"/>
</dbReference>
<gene>
    <name evidence="1" type="ORF">IHE71_24020</name>
</gene>
<comment type="caution">
    <text evidence="1">The sequence shown here is derived from an EMBL/GenBank/DDBJ whole genome shotgun (WGS) entry which is preliminary data.</text>
</comment>
<accession>A0ABR9N6F2</accession>
<dbReference type="Gene3D" id="3.90.1140.10">
    <property type="entry name" value="Cyclic phosphodiesterase"/>
    <property type="match status" value="1"/>
</dbReference>
<sequence>MASQELASFQERWAEFSRLERLVNHWWWRPGWRQGRSFYTWHITFDNQSSKPLHDLVAHLHDRLDGIAALDPIPQRWLHLTMQGLGFTDEVADTDVHAIVQEATGRLSHVPAFDMTLGPIEGDDEATGLLVRPWAAVHAVRDTIRDAIGTVWNTIPETPEFRPHVSIAYSNTDAPTPPLRERLTELRNLEPVTIPIHSVQLIRLNRDNQMYQWNTITDIALGS</sequence>
<organism evidence="1 2">
    <name type="scientific">Myceligenerans pegani</name>
    <dbReference type="NCBI Taxonomy" id="2776917"/>
    <lineage>
        <taxon>Bacteria</taxon>
        <taxon>Bacillati</taxon>
        <taxon>Actinomycetota</taxon>
        <taxon>Actinomycetes</taxon>
        <taxon>Micrococcales</taxon>
        <taxon>Promicromonosporaceae</taxon>
        <taxon>Myceligenerans</taxon>
    </lineage>
</organism>
<evidence type="ECO:0000313" key="2">
    <source>
        <dbReference type="Proteomes" id="UP000625527"/>
    </source>
</evidence>
<name>A0ABR9N6F2_9MICO</name>
<keyword evidence="2" id="KW-1185">Reference proteome</keyword>
<protein>
    <submittedName>
        <fullName evidence="1">2'-5' RNA ligase family protein</fullName>
    </submittedName>
</protein>
<keyword evidence="1" id="KW-0436">Ligase</keyword>
<proteinExistence type="predicted"/>
<reference evidence="1 2" key="1">
    <citation type="submission" date="2020-10" db="EMBL/GenBank/DDBJ databases">
        <title>Myceligenerans pegani sp. nov., an endophytic actinomycete isolated from Peganum harmala L. in Xinjiang, China.</title>
        <authorList>
            <person name="Xin L."/>
        </authorList>
    </citation>
    <scope>NUCLEOTIDE SEQUENCE [LARGE SCALE GENOMIC DNA]</scope>
    <source>
        <strain evidence="1 2">TRM65318</strain>
    </source>
</reference>
<dbReference type="Proteomes" id="UP000625527">
    <property type="component" value="Unassembled WGS sequence"/>
</dbReference>
<dbReference type="EMBL" id="JADAQT010000110">
    <property type="protein sequence ID" value="MBE1878766.1"/>
    <property type="molecule type" value="Genomic_DNA"/>
</dbReference>
<dbReference type="GO" id="GO:0016874">
    <property type="term" value="F:ligase activity"/>
    <property type="evidence" value="ECO:0007669"/>
    <property type="project" value="UniProtKB-KW"/>
</dbReference>